<dbReference type="AlphaFoldDB" id="A0A0E9W8A3"/>
<organism evidence="1">
    <name type="scientific">Anguilla anguilla</name>
    <name type="common">European freshwater eel</name>
    <name type="synonym">Muraena anguilla</name>
    <dbReference type="NCBI Taxonomy" id="7936"/>
    <lineage>
        <taxon>Eukaryota</taxon>
        <taxon>Metazoa</taxon>
        <taxon>Chordata</taxon>
        <taxon>Craniata</taxon>
        <taxon>Vertebrata</taxon>
        <taxon>Euteleostomi</taxon>
        <taxon>Actinopterygii</taxon>
        <taxon>Neopterygii</taxon>
        <taxon>Teleostei</taxon>
        <taxon>Anguilliformes</taxon>
        <taxon>Anguillidae</taxon>
        <taxon>Anguilla</taxon>
    </lineage>
</organism>
<reference evidence="1" key="1">
    <citation type="submission" date="2014-11" db="EMBL/GenBank/DDBJ databases">
        <authorList>
            <person name="Amaro Gonzalez C."/>
        </authorList>
    </citation>
    <scope>NUCLEOTIDE SEQUENCE</scope>
</reference>
<name>A0A0E9W8A3_ANGAN</name>
<accession>A0A0E9W8A3</accession>
<evidence type="ECO:0000313" key="1">
    <source>
        <dbReference type="EMBL" id="JAH85775.1"/>
    </source>
</evidence>
<reference evidence="1" key="2">
    <citation type="journal article" date="2015" name="Fish Shellfish Immunol.">
        <title>Early steps in the European eel (Anguilla anguilla)-Vibrio vulnificus interaction in the gills: Role of the RtxA13 toxin.</title>
        <authorList>
            <person name="Callol A."/>
            <person name="Pajuelo D."/>
            <person name="Ebbesson L."/>
            <person name="Teles M."/>
            <person name="MacKenzie S."/>
            <person name="Amaro C."/>
        </authorList>
    </citation>
    <scope>NUCLEOTIDE SEQUENCE</scope>
</reference>
<dbReference type="EMBL" id="GBXM01022802">
    <property type="protein sequence ID" value="JAH85775.1"/>
    <property type="molecule type" value="Transcribed_RNA"/>
</dbReference>
<sequence>MLNKTFQINLLFKGLMLPGCLWRVPHTETQQPAAAV</sequence>
<proteinExistence type="predicted"/>
<protein>
    <submittedName>
        <fullName evidence="1">Uncharacterized protein</fullName>
    </submittedName>
</protein>